<dbReference type="AlphaFoldDB" id="A0A485KYK3"/>
<comment type="subcellular location">
    <subcellularLocation>
        <location evidence="1">Mitochondrion</location>
    </subcellularLocation>
</comment>
<evidence type="ECO:0000313" key="7">
    <source>
        <dbReference type="EMBL" id="VFT90471.1"/>
    </source>
</evidence>
<dbReference type="InterPro" id="IPR011419">
    <property type="entry name" value="ATP12_ATP_synth-F1-assembly"/>
</dbReference>
<keyword evidence="8" id="KW-1185">Reference proteome</keyword>
<dbReference type="InterPro" id="IPR023335">
    <property type="entry name" value="ATP12_ortho_dom_sf"/>
</dbReference>
<evidence type="ECO:0000256" key="3">
    <source>
        <dbReference type="ARBA" id="ARBA00022946"/>
    </source>
</evidence>
<organism evidence="7 8">
    <name type="scientific">Aphanomyces stellatus</name>
    <dbReference type="NCBI Taxonomy" id="120398"/>
    <lineage>
        <taxon>Eukaryota</taxon>
        <taxon>Sar</taxon>
        <taxon>Stramenopiles</taxon>
        <taxon>Oomycota</taxon>
        <taxon>Saprolegniomycetes</taxon>
        <taxon>Saprolegniales</taxon>
        <taxon>Verrucalvaceae</taxon>
        <taxon>Aphanomyces</taxon>
    </lineage>
</organism>
<dbReference type="PANTHER" id="PTHR21013:SF10">
    <property type="entry name" value="ATP SYNTHASE MITOCHONDRIAL F1 COMPLEX ASSEMBLY FACTOR 2"/>
    <property type="match status" value="1"/>
</dbReference>
<keyword evidence="3" id="KW-0809">Transit peptide</keyword>
<evidence type="ECO:0000256" key="4">
    <source>
        <dbReference type="ARBA" id="ARBA00023128"/>
    </source>
</evidence>
<dbReference type="Pfam" id="PF07542">
    <property type="entry name" value="ATP12"/>
    <property type="match status" value="1"/>
</dbReference>
<evidence type="ECO:0000313" key="8">
    <source>
        <dbReference type="Proteomes" id="UP000332933"/>
    </source>
</evidence>
<reference evidence="7 8" key="1">
    <citation type="submission" date="2019-03" db="EMBL/GenBank/DDBJ databases">
        <authorList>
            <person name="Gaulin E."/>
            <person name="Dumas B."/>
        </authorList>
    </citation>
    <scope>NUCLEOTIDE SEQUENCE [LARGE SCALE GENOMIC DNA]</scope>
    <source>
        <strain evidence="7">CBS 568.67</strain>
    </source>
</reference>
<evidence type="ECO:0000313" key="6">
    <source>
        <dbReference type="EMBL" id="KAF0695594.1"/>
    </source>
</evidence>
<protein>
    <submittedName>
        <fullName evidence="7">Aste57867_13634 protein</fullName>
    </submittedName>
</protein>
<comment type="similarity">
    <text evidence="2">Belongs to the ATP12 family.</text>
</comment>
<dbReference type="GO" id="GO:0033615">
    <property type="term" value="P:mitochondrial proton-transporting ATP synthase complex assembly"/>
    <property type="evidence" value="ECO:0007669"/>
    <property type="project" value="TreeGrafter"/>
</dbReference>
<dbReference type="InterPro" id="IPR042272">
    <property type="entry name" value="ATP12_ATP_synth-F1-assembly_N"/>
</dbReference>
<dbReference type="EMBL" id="CAADRA010005487">
    <property type="protein sequence ID" value="VFT90471.1"/>
    <property type="molecule type" value="Genomic_DNA"/>
</dbReference>
<dbReference type="EMBL" id="VJMH01005466">
    <property type="protein sequence ID" value="KAF0695594.1"/>
    <property type="molecule type" value="Genomic_DNA"/>
</dbReference>
<name>A0A485KYK3_9STRA</name>
<keyword evidence="5" id="KW-0143">Chaperone</keyword>
<accession>A0A485KYK3</accession>
<evidence type="ECO:0000256" key="1">
    <source>
        <dbReference type="ARBA" id="ARBA00004173"/>
    </source>
</evidence>
<keyword evidence="4" id="KW-0496">Mitochondrion</keyword>
<dbReference type="GO" id="GO:0005739">
    <property type="term" value="C:mitochondrion"/>
    <property type="evidence" value="ECO:0007669"/>
    <property type="project" value="UniProtKB-SubCell"/>
</dbReference>
<evidence type="ECO:0000256" key="2">
    <source>
        <dbReference type="ARBA" id="ARBA00008231"/>
    </source>
</evidence>
<dbReference type="OrthoDB" id="5673at2759"/>
<dbReference type="Gene3D" id="1.10.3580.10">
    <property type="entry name" value="ATP12 ATPase"/>
    <property type="match status" value="1"/>
</dbReference>
<reference evidence="6" key="2">
    <citation type="submission" date="2019-06" db="EMBL/GenBank/DDBJ databases">
        <title>Genomics analysis of Aphanomyces spp. identifies a new class of oomycete effector associated with host adaptation.</title>
        <authorList>
            <person name="Gaulin E."/>
        </authorList>
    </citation>
    <scope>NUCLEOTIDE SEQUENCE</scope>
    <source>
        <strain evidence="6">CBS 578.67</strain>
    </source>
</reference>
<proteinExistence type="inferred from homology"/>
<evidence type="ECO:0000256" key="5">
    <source>
        <dbReference type="ARBA" id="ARBA00023186"/>
    </source>
</evidence>
<dbReference type="PANTHER" id="PTHR21013">
    <property type="entry name" value="ATP SYNTHASE MITOCHONDRIAL F1 COMPLEX ASSEMBLY FACTOR 2/ATP12 PROTEIN, MITOCHONDRIAL PRECURSOR"/>
    <property type="match status" value="1"/>
</dbReference>
<dbReference type="Gene3D" id="3.30.2180.10">
    <property type="entry name" value="ATP12-like"/>
    <property type="match status" value="1"/>
</dbReference>
<dbReference type="SUPFAM" id="SSF160909">
    <property type="entry name" value="ATP12-like"/>
    <property type="match status" value="1"/>
</dbReference>
<gene>
    <name evidence="7" type="primary">Aste57867_13634</name>
    <name evidence="6" type="ORF">As57867_013584</name>
    <name evidence="7" type="ORF">ASTE57867_13634</name>
</gene>
<dbReference type="Proteomes" id="UP000332933">
    <property type="component" value="Unassembled WGS sequence"/>
</dbReference>
<sequence length="283" mass="31760">MMQRAATSITRSKTAVPTLSVALSTAAPQPVPRGGASSGSGAKIAGRSRFYKVVGIEPEGDGYCVTLDGKKVRTPSRSLLQLPTKALASVVAMEWDAQRETIQPTTMPMMTLASTSLDHWDTEFIMEELMKYLQTDTICFPVESQHQEKLASRQEKKWAPLRKWFEKEFGGELDVNHGTISRLEHDVAAVNRVRALLDSLDPFELMAFRLIVRECKSMVVALALMKRHITAKEAIELGRLEEEFQIERWGLVEGGHDLDRVNCSVNVHSASFFLWLLNERTKQ</sequence>